<dbReference type="AlphaFoldDB" id="A0A6J8BWQ5"/>
<dbReference type="PANTHER" id="PTHR11129:SF3">
    <property type="entry name" value="PROTEIN PRENYLTRANSFERASE ALPHA SUBUNIT REPEAT-CONTAINING PROTEIN 1"/>
    <property type="match status" value="1"/>
</dbReference>
<reference evidence="5 6" key="1">
    <citation type="submission" date="2020-06" db="EMBL/GenBank/DDBJ databases">
        <authorList>
            <person name="Li R."/>
            <person name="Bekaert M."/>
        </authorList>
    </citation>
    <scope>NUCLEOTIDE SEQUENCE [LARGE SCALE GENOMIC DNA]</scope>
    <source>
        <strain evidence="6">wild</strain>
    </source>
</reference>
<evidence type="ECO:0000256" key="1">
    <source>
        <dbReference type="ARBA" id="ARBA00006734"/>
    </source>
</evidence>
<evidence type="ECO:0000256" key="4">
    <source>
        <dbReference type="ARBA" id="ARBA00022737"/>
    </source>
</evidence>
<evidence type="ECO:0000313" key="6">
    <source>
        <dbReference type="Proteomes" id="UP000507470"/>
    </source>
</evidence>
<dbReference type="PANTHER" id="PTHR11129">
    <property type="entry name" value="PROTEIN FARNESYLTRANSFERASE ALPHA SUBUNIT/RAB GERANYLGERANYL TRANSFERASE ALPHA SUBUNIT"/>
    <property type="match status" value="1"/>
</dbReference>
<keyword evidence="2" id="KW-0637">Prenyltransferase</keyword>
<keyword evidence="4" id="KW-0677">Repeat</keyword>
<proteinExistence type="inferred from homology"/>
<keyword evidence="6" id="KW-1185">Reference proteome</keyword>
<dbReference type="GO" id="GO:0005737">
    <property type="term" value="C:cytoplasm"/>
    <property type="evidence" value="ECO:0007669"/>
    <property type="project" value="TreeGrafter"/>
</dbReference>
<dbReference type="Proteomes" id="UP000507470">
    <property type="component" value="Unassembled WGS sequence"/>
</dbReference>
<keyword evidence="3" id="KW-0808">Transferase</keyword>
<comment type="similarity">
    <text evidence="1">Belongs to the protein prenyltransferase subunit alpha family.</text>
</comment>
<gene>
    <name evidence="5" type="ORF">MCOR_22645</name>
</gene>
<sequence>MSSDSRGCRLLSDLNSVFRKDPEIDEYDFLPVLEPKHNRSPLILQDHKLGLEMWSVKILHHYAYNTLMTWRIKEAKFLGPLDLICLTRAIVLVNPDCSTAWNIRKELIESGDLSVADDLKLGALVLGKHPKSPETFSHRNVQNGYNIDPSSKQPDFQEHAFKELRNCQKASDKYPSNYNAWSHRIWVVQHCLNCSLQVLFGELHTTENWVSKHISDHSGFHYRQFLLTSLQKQSIDLKEQFSVCYRNLIQKELATTIALIKCYEGHEALWYHRRYIFQNLCQSYSAGTLVELFHPQHEYEDDFALNISQKKTKLENERQVLLLKEIDTVTKSDLTSKDKFHKSLAQKYIDWIQKFSRSLES</sequence>
<evidence type="ECO:0000256" key="3">
    <source>
        <dbReference type="ARBA" id="ARBA00022679"/>
    </source>
</evidence>
<dbReference type="InterPro" id="IPR002088">
    <property type="entry name" value="Prenyl_trans_a"/>
</dbReference>
<evidence type="ECO:0000313" key="5">
    <source>
        <dbReference type="EMBL" id="CAC5387290.1"/>
    </source>
</evidence>
<evidence type="ECO:0000256" key="2">
    <source>
        <dbReference type="ARBA" id="ARBA00022602"/>
    </source>
</evidence>
<dbReference type="GO" id="GO:0008318">
    <property type="term" value="F:protein prenyltransferase activity"/>
    <property type="evidence" value="ECO:0007669"/>
    <property type="project" value="InterPro"/>
</dbReference>
<dbReference type="EMBL" id="CACVKT020003995">
    <property type="protein sequence ID" value="CAC5387290.1"/>
    <property type="molecule type" value="Genomic_DNA"/>
</dbReference>
<protein>
    <submittedName>
        <fullName evidence="5">PTAR1</fullName>
    </submittedName>
</protein>
<accession>A0A6J8BWQ5</accession>
<name>A0A6J8BWQ5_MYTCO</name>
<dbReference type="Gene3D" id="1.25.40.120">
    <property type="entry name" value="Protein prenylyltransferase"/>
    <property type="match status" value="1"/>
</dbReference>
<organism evidence="5 6">
    <name type="scientific">Mytilus coruscus</name>
    <name type="common">Sea mussel</name>
    <dbReference type="NCBI Taxonomy" id="42192"/>
    <lineage>
        <taxon>Eukaryota</taxon>
        <taxon>Metazoa</taxon>
        <taxon>Spiralia</taxon>
        <taxon>Lophotrochozoa</taxon>
        <taxon>Mollusca</taxon>
        <taxon>Bivalvia</taxon>
        <taxon>Autobranchia</taxon>
        <taxon>Pteriomorphia</taxon>
        <taxon>Mytilida</taxon>
        <taxon>Mytiloidea</taxon>
        <taxon>Mytilidae</taxon>
        <taxon>Mytilinae</taxon>
        <taxon>Mytilus</taxon>
    </lineage>
</organism>
<dbReference type="SUPFAM" id="SSF48439">
    <property type="entry name" value="Protein prenylyltransferase"/>
    <property type="match status" value="1"/>
</dbReference>
<dbReference type="OrthoDB" id="5358702at2759"/>
<dbReference type="Pfam" id="PF01239">
    <property type="entry name" value="PPTA"/>
    <property type="match status" value="3"/>
</dbReference>